<feature type="region of interest" description="Disordered" evidence="1">
    <location>
        <begin position="87"/>
        <end position="110"/>
    </location>
</feature>
<proteinExistence type="predicted"/>
<feature type="region of interest" description="Disordered" evidence="1">
    <location>
        <begin position="36"/>
        <end position="66"/>
    </location>
</feature>
<dbReference type="Proteomes" id="UP000299084">
    <property type="component" value="Unassembled WGS sequence"/>
</dbReference>
<keyword evidence="3" id="KW-1185">Reference proteome</keyword>
<evidence type="ECO:0000256" key="1">
    <source>
        <dbReference type="SAM" id="MobiDB-lite"/>
    </source>
</evidence>
<organism evidence="2 3">
    <name type="scientific">Camelus dromedarius</name>
    <name type="common">Dromedary</name>
    <name type="synonym">Arabian camel</name>
    <dbReference type="NCBI Taxonomy" id="9838"/>
    <lineage>
        <taxon>Eukaryota</taxon>
        <taxon>Metazoa</taxon>
        <taxon>Chordata</taxon>
        <taxon>Craniata</taxon>
        <taxon>Vertebrata</taxon>
        <taxon>Euteleostomi</taxon>
        <taxon>Mammalia</taxon>
        <taxon>Eutheria</taxon>
        <taxon>Laurasiatheria</taxon>
        <taxon>Artiodactyla</taxon>
        <taxon>Tylopoda</taxon>
        <taxon>Camelidae</taxon>
        <taxon>Camelus</taxon>
    </lineage>
</organism>
<gene>
    <name evidence="2" type="ORF">Cadr_000024083</name>
</gene>
<sequence length="906" mass="98311">MQSAGPLHAVSATQTHDDNRSKRCLSLIGCEQRARLETKGQGFNSPHHPPRPIPRLQTAPGSGAHRLKRPQAQGHLLLEEILIRPPVEDGSFPSQGTPFQTPGPARETGSAGGEVMLVNSTSGWPFHGSSNRVQTDPGSQCCRPDFPETPSAQEVIGPAQDNEALSLAGPGLHANILQRTEGCVAKPQLDVDSSWLKRGKGREVPYPSSARGGENAMELLTTTQRAFRLGSTVMQGQPSYERGSLCPREEPHEPPNGQMAVVDLQSQEGPREEAAERGRAPPTLAQVLFLCRGTLASRMEPFLGTPVYFCHGAGCPMPRFLATNRTSGKASWFPLGFQTPLRISFGFPFRSPKREYLEALLGFLRRVRSLARLVCSSRWHTRLLSPEAEPRSLRGASQSASVNPEVWWSRGTPQGHPQCPCPLRSRPFQVLLATTSVPTHLRQGLRTHYSKCHGQVTRNGDTYLAGDAWSLNTPEAIPMGQVKASQGRGREMATREGLRTPKTRFGWSGAEAPWFPGLGQHQKHLEGSFPDCWAPPPEFLTQYHWGEARAFAFLASSQVMLMGTFPARNEELQRAGRVSLILALGLGMASSGEDMISWLTGRAFWTPRLLRIGSPLAGRTPLLAPRMDVRRVQRESPAPTQGTDPQMHTGREMRLADAEGFRPPDSLGASAVVSSSSLQATCFLRTCGGIGQTSWGLNSSFATDLISRSPEPQFYLQVGVRVPTLRRVVKALVSAHSLSSLPGTRALAARGGVGVLPDSPGTQPAWRAAASVIPDPGSGRAAAVHRSTLPLIGWKRETMRALRLRKVGCSYQPIHRDAKCLVIHAQPAEDEVTWTMENSGAFVSGGLAAASNGDSTLWAWSTCHGDQVRSWRRQASEVRLVTSSPSGLRATAGFSMDKSHELGRGA</sequence>
<accession>A0A5N4CXP5</accession>
<feature type="region of interest" description="Disordered" evidence="1">
    <location>
        <begin position="1"/>
        <end position="22"/>
    </location>
</feature>
<evidence type="ECO:0000313" key="3">
    <source>
        <dbReference type="Proteomes" id="UP000299084"/>
    </source>
</evidence>
<feature type="region of interest" description="Disordered" evidence="1">
    <location>
        <begin position="236"/>
        <end position="255"/>
    </location>
</feature>
<name>A0A5N4CXP5_CAMDR</name>
<feature type="region of interest" description="Disordered" evidence="1">
    <location>
        <begin position="630"/>
        <end position="649"/>
    </location>
</feature>
<dbReference type="AlphaFoldDB" id="A0A5N4CXP5"/>
<evidence type="ECO:0000313" key="2">
    <source>
        <dbReference type="EMBL" id="KAB1263632.1"/>
    </source>
</evidence>
<dbReference type="EMBL" id="JWIN03000018">
    <property type="protein sequence ID" value="KAB1263632.1"/>
    <property type="molecule type" value="Genomic_DNA"/>
</dbReference>
<reference evidence="2 3" key="1">
    <citation type="journal article" date="2019" name="Mol. Ecol. Resour.">
        <title>Improving Illumina assemblies with Hi-C and long reads: an example with the North African dromedary.</title>
        <authorList>
            <person name="Elbers J.P."/>
            <person name="Rogers M.F."/>
            <person name="Perelman P.L."/>
            <person name="Proskuryakova A.A."/>
            <person name="Serdyukova N.A."/>
            <person name="Johnson W.E."/>
            <person name="Horin P."/>
            <person name="Corander J."/>
            <person name="Murphy D."/>
            <person name="Burger P.A."/>
        </authorList>
    </citation>
    <scope>NUCLEOTIDE SEQUENCE [LARGE SCALE GENOMIC DNA]</scope>
    <source>
        <strain evidence="2">Drom800</strain>
        <tissue evidence="2">Blood</tissue>
    </source>
</reference>
<protein>
    <submittedName>
        <fullName evidence="2">Uncharacterized protein</fullName>
    </submittedName>
</protein>
<comment type="caution">
    <text evidence="2">The sequence shown here is derived from an EMBL/GenBank/DDBJ whole genome shotgun (WGS) entry which is preliminary data.</text>
</comment>